<proteinExistence type="predicted"/>
<gene>
    <name evidence="1" type="ORF">IHE51_00140</name>
</gene>
<name>A0A8T3UQU4_9ARCH</name>
<evidence type="ECO:0000313" key="1">
    <source>
        <dbReference type="EMBL" id="MBE5728262.1"/>
    </source>
</evidence>
<reference evidence="1 2" key="1">
    <citation type="submission" date="2020-09" db="EMBL/GenBank/DDBJ databases">
        <title>Genomic characterization of a novel Parvarchaeota family in acid mine drainage sediments.</title>
        <authorList>
            <person name="Luo Z.-H."/>
        </authorList>
    </citation>
    <scope>NUCLEOTIDE SEQUENCE [LARGE SCALE GENOMIC DNA]</scope>
    <source>
        <strain evidence="1">MAS1_bins.189</strain>
    </source>
</reference>
<comment type="caution">
    <text evidence="1">The sequence shown here is derived from an EMBL/GenBank/DDBJ whole genome shotgun (WGS) entry which is preliminary data.</text>
</comment>
<dbReference type="AlphaFoldDB" id="A0A8T3UQU4"/>
<protein>
    <submittedName>
        <fullName evidence="1">Uncharacterized protein</fullName>
    </submittedName>
</protein>
<dbReference type="EMBL" id="JADFAR010000003">
    <property type="protein sequence ID" value="MBE5728262.1"/>
    <property type="molecule type" value="Genomic_DNA"/>
</dbReference>
<evidence type="ECO:0000313" key="2">
    <source>
        <dbReference type="Proteomes" id="UP000718571"/>
    </source>
</evidence>
<accession>A0A8T3UQU4</accession>
<organism evidence="1 2">
    <name type="scientific">Candidatus Acidifodinimicrobium mancum</name>
    <dbReference type="NCBI Taxonomy" id="2898728"/>
    <lineage>
        <taxon>Archaea</taxon>
        <taxon>Candidatus Parvarchaeota</taxon>
        <taxon>Candidatus Acidifodinimicrobiaceae</taxon>
        <taxon>Candidatus Acidifodinimicrobium</taxon>
    </lineage>
</organism>
<dbReference type="Proteomes" id="UP000718571">
    <property type="component" value="Unassembled WGS sequence"/>
</dbReference>
<sequence length="148" mass="16895">MDIEGEESKGQASALEELLKQTSFTKEIQEDIKILDRLAQKDNLFYGPGTISVNGVRSEDWPRYVLRHINEAAKYQTYENKYLTKFIHAAATVAKYTDDRALVGDVMRNILLHGASGYMFAEIYTAIADHTKYRSAMLPLFYVVDHPE</sequence>